<organism evidence="3 4">
    <name type="scientific">Aromatoleum tolulyticum</name>
    <dbReference type="NCBI Taxonomy" id="34027"/>
    <lineage>
        <taxon>Bacteria</taxon>
        <taxon>Pseudomonadati</taxon>
        <taxon>Pseudomonadota</taxon>
        <taxon>Betaproteobacteria</taxon>
        <taxon>Rhodocyclales</taxon>
        <taxon>Rhodocyclaceae</taxon>
        <taxon>Aromatoleum</taxon>
    </lineage>
</organism>
<accession>A0A1N6PZA0</accession>
<gene>
    <name evidence="3" type="ORF">SAMN05421829_102273</name>
</gene>
<dbReference type="InterPro" id="IPR013149">
    <property type="entry name" value="ADH-like_C"/>
</dbReference>
<dbReference type="PANTHER" id="PTHR43205:SF7">
    <property type="entry name" value="PROSTAGLANDIN REDUCTASE 1"/>
    <property type="match status" value="1"/>
</dbReference>
<dbReference type="SUPFAM" id="SSF51735">
    <property type="entry name" value="NAD(P)-binding Rossmann-fold domains"/>
    <property type="match status" value="1"/>
</dbReference>
<dbReference type="GO" id="GO:0016628">
    <property type="term" value="F:oxidoreductase activity, acting on the CH-CH group of donors, NAD or NADP as acceptor"/>
    <property type="evidence" value="ECO:0007669"/>
    <property type="project" value="InterPro"/>
</dbReference>
<dbReference type="Pfam" id="PF16884">
    <property type="entry name" value="ADH_N_2"/>
    <property type="match status" value="1"/>
</dbReference>
<dbReference type="InterPro" id="IPR020843">
    <property type="entry name" value="ER"/>
</dbReference>
<keyword evidence="1" id="KW-0560">Oxidoreductase</keyword>
<dbReference type="PANTHER" id="PTHR43205">
    <property type="entry name" value="PROSTAGLANDIN REDUCTASE"/>
    <property type="match status" value="1"/>
</dbReference>
<protein>
    <recommendedName>
        <fullName evidence="2">Enoyl reductase (ER) domain-containing protein</fullName>
    </recommendedName>
</protein>
<dbReference type="Gene3D" id="3.90.180.10">
    <property type="entry name" value="Medium-chain alcohol dehydrogenases, catalytic domain"/>
    <property type="match status" value="1"/>
</dbReference>
<dbReference type="SMART" id="SM00829">
    <property type="entry name" value="PKS_ER"/>
    <property type="match status" value="1"/>
</dbReference>
<dbReference type="RefSeq" id="WP_076600782.1">
    <property type="nucleotide sequence ID" value="NZ_FTMD01000002.1"/>
</dbReference>
<dbReference type="EMBL" id="FTMD01000002">
    <property type="protein sequence ID" value="SIQ09784.1"/>
    <property type="molecule type" value="Genomic_DNA"/>
</dbReference>
<reference evidence="4" key="1">
    <citation type="submission" date="2017-01" db="EMBL/GenBank/DDBJ databases">
        <authorList>
            <person name="Varghese N."/>
            <person name="Submissions S."/>
        </authorList>
    </citation>
    <scope>NUCLEOTIDE SEQUENCE [LARGE SCALE GENOMIC DNA]</scope>
    <source>
        <strain evidence="4">ATCC 51758</strain>
    </source>
</reference>
<evidence type="ECO:0000256" key="1">
    <source>
        <dbReference type="ARBA" id="ARBA00023002"/>
    </source>
</evidence>
<dbReference type="CDD" id="cd05288">
    <property type="entry name" value="PGDH"/>
    <property type="match status" value="1"/>
</dbReference>
<sequence>MTRGENRQILLQRRPDGALRESDFALAASPMPEIRAGQFLLRNACFSLDAGFRKWMNAGADDNYLSAMALGAPVQSIVLGHVTESLHADFPVGSLVLARASWEEFSALDGSDFAQKLEHDGSFPLHEFVAALGPTGMTAYFGLLDVGRPRAGDTVLVSAAGGAVGSVVGQIAKILGCRTVGITSSPEKCRWLTDELGYDAAINHRDPAGLAAAMRETMPDGFDVYFDNVGGAMLDEAVRHMKLGARVVLCGAIADYDHNDRESGMFHMWEFIVKRASAAGFMFSDYVARYPEAVRDLSQWLRDGRLKSVVDIRHGIAETPKAFCDMLSGASRGKCIVQL</sequence>
<evidence type="ECO:0000313" key="3">
    <source>
        <dbReference type="EMBL" id="SIQ09784.1"/>
    </source>
</evidence>
<evidence type="ECO:0000313" key="4">
    <source>
        <dbReference type="Proteomes" id="UP000186819"/>
    </source>
</evidence>
<dbReference type="Gene3D" id="3.40.50.720">
    <property type="entry name" value="NAD(P)-binding Rossmann-like Domain"/>
    <property type="match status" value="1"/>
</dbReference>
<dbReference type="SUPFAM" id="SSF50129">
    <property type="entry name" value="GroES-like"/>
    <property type="match status" value="1"/>
</dbReference>
<dbReference type="FunFam" id="3.40.50.720:FF:000121">
    <property type="entry name" value="Prostaglandin reductase 2"/>
    <property type="match status" value="1"/>
</dbReference>
<dbReference type="InterPro" id="IPR041694">
    <property type="entry name" value="ADH_N_2"/>
</dbReference>
<dbReference type="Pfam" id="PF00107">
    <property type="entry name" value="ADH_zinc_N"/>
    <property type="match status" value="1"/>
</dbReference>
<feature type="domain" description="Enoyl reductase (ER)" evidence="2">
    <location>
        <begin position="17"/>
        <end position="337"/>
    </location>
</feature>
<evidence type="ECO:0000259" key="2">
    <source>
        <dbReference type="SMART" id="SM00829"/>
    </source>
</evidence>
<dbReference type="AlphaFoldDB" id="A0A1N6PZA0"/>
<dbReference type="InterPro" id="IPR011032">
    <property type="entry name" value="GroES-like_sf"/>
</dbReference>
<proteinExistence type="predicted"/>
<name>A0A1N6PZA0_9RHOO</name>
<keyword evidence="4" id="KW-1185">Reference proteome</keyword>
<dbReference type="InterPro" id="IPR036291">
    <property type="entry name" value="NAD(P)-bd_dom_sf"/>
</dbReference>
<dbReference type="STRING" id="34027.SAMN05421829_102273"/>
<dbReference type="Proteomes" id="UP000186819">
    <property type="component" value="Unassembled WGS sequence"/>
</dbReference>
<dbReference type="InterPro" id="IPR045010">
    <property type="entry name" value="MDR_fam"/>
</dbReference>
<dbReference type="OrthoDB" id="9805663at2"/>